<evidence type="ECO:0000313" key="2">
    <source>
        <dbReference type="Proteomes" id="UP001500456"/>
    </source>
</evidence>
<comment type="caution">
    <text evidence="1">The sequence shown here is derived from an EMBL/GenBank/DDBJ whole genome shotgun (WGS) entry which is preliminary data.</text>
</comment>
<organism evidence="1 2">
    <name type="scientific">Streptomyces plumbiresistens</name>
    <dbReference type="NCBI Taxonomy" id="511811"/>
    <lineage>
        <taxon>Bacteria</taxon>
        <taxon>Bacillati</taxon>
        <taxon>Actinomycetota</taxon>
        <taxon>Actinomycetes</taxon>
        <taxon>Kitasatosporales</taxon>
        <taxon>Streptomycetaceae</taxon>
        <taxon>Streptomyces</taxon>
    </lineage>
</organism>
<keyword evidence="2" id="KW-1185">Reference proteome</keyword>
<accession>A0ABP7SPB4</accession>
<dbReference type="EMBL" id="BAAAZX010000022">
    <property type="protein sequence ID" value="GAA4014575.1"/>
    <property type="molecule type" value="Genomic_DNA"/>
</dbReference>
<name>A0ABP7SPB4_9ACTN</name>
<sequence>MFRPRRWTVVSKVRGIIAPGMDSGLARDRTVQSILGRLDACEGEDFLTT</sequence>
<dbReference type="Proteomes" id="UP001500456">
    <property type="component" value="Unassembled WGS sequence"/>
</dbReference>
<protein>
    <submittedName>
        <fullName evidence="1">Uncharacterized protein</fullName>
    </submittedName>
</protein>
<reference evidence="2" key="1">
    <citation type="journal article" date="2019" name="Int. J. Syst. Evol. Microbiol.">
        <title>The Global Catalogue of Microorganisms (GCM) 10K type strain sequencing project: providing services to taxonomists for standard genome sequencing and annotation.</title>
        <authorList>
            <consortium name="The Broad Institute Genomics Platform"/>
            <consortium name="The Broad Institute Genome Sequencing Center for Infectious Disease"/>
            <person name="Wu L."/>
            <person name="Ma J."/>
        </authorList>
    </citation>
    <scope>NUCLEOTIDE SEQUENCE [LARGE SCALE GENOMIC DNA]</scope>
    <source>
        <strain evidence="2">JCM 16924</strain>
    </source>
</reference>
<evidence type="ECO:0000313" key="1">
    <source>
        <dbReference type="EMBL" id="GAA4014575.1"/>
    </source>
</evidence>
<proteinExistence type="predicted"/>
<gene>
    <name evidence="1" type="ORF">GCM10022232_66710</name>
</gene>